<evidence type="ECO:0000313" key="4">
    <source>
        <dbReference type="EMBL" id="QNN79560.1"/>
    </source>
</evidence>
<dbReference type="NCBIfam" id="NF006565">
    <property type="entry name" value="PRK09072.1"/>
    <property type="match status" value="1"/>
</dbReference>
<dbReference type="InterPro" id="IPR002347">
    <property type="entry name" value="SDR_fam"/>
</dbReference>
<comment type="similarity">
    <text evidence="1">Belongs to the short-chain dehydrogenases/reductases (SDR) family.</text>
</comment>
<dbReference type="PANTHER" id="PTHR44196">
    <property type="entry name" value="DEHYDROGENASE/REDUCTASE SDR FAMILY MEMBER 7B"/>
    <property type="match status" value="1"/>
</dbReference>
<dbReference type="EMBL" id="CP060731">
    <property type="protein sequence ID" value="QNN79560.1"/>
    <property type="molecule type" value="Genomic_DNA"/>
</dbReference>
<evidence type="ECO:0000256" key="1">
    <source>
        <dbReference type="ARBA" id="ARBA00006484"/>
    </source>
</evidence>
<dbReference type="GO" id="GO:0016020">
    <property type="term" value="C:membrane"/>
    <property type="evidence" value="ECO:0007669"/>
    <property type="project" value="TreeGrafter"/>
</dbReference>
<dbReference type="RefSeq" id="WP_187574628.1">
    <property type="nucleotide sequence ID" value="NZ_CP060731.1"/>
</dbReference>
<dbReference type="SUPFAM" id="SSF51735">
    <property type="entry name" value="NAD(P)-binding Rossmann-fold domains"/>
    <property type="match status" value="1"/>
</dbReference>
<name>A0A7G9THI5_PSEMX</name>
<sequence length="279" mass="29367">MELAGRTVMVTGASGGIGEPLCAALIAAGARVLAVGRNEGRLRRLAQHLPAGALSWVAADVATDEGRAQVVRAAAAANPTPSVLVLAHAQGAFGLFADQSPEDMARLVQTNLVAPMLLVHALLPVLGTHTPASVVVVGSTFGSLAFPGFAAYSASKSGLRGLTEALAREYADTPLRFQYLSPRATRTPFNTPAVDALNAELKTASDAPADVARHLVRAIERGTARMQIGWPEKLFARLNGLLPGLVDRSLRSRLPAVRKHARRSPLSTTEHVPHEAQPR</sequence>
<proteinExistence type="inferred from homology"/>
<dbReference type="GO" id="GO:0016491">
    <property type="term" value="F:oxidoreductase activity"/>
    <property type="evidence" value="ECO:0007669"/>
    <property type="project" value="UniProtKB-KW"/>
</dbReference>
<dbReference type="InterPro" id="IPR020904">
    <property type="entry name" value="Sc_DH/Rdtase_CS"/>
</dbReference>
<dbReference type="GeneID" id="81469645"/>
<accession>A0A7G9THI5</accession>
<feature type="region of interest" description="Disordered" evidence="3">
    <location>
        <begin position="256"/>
        <end position="279"/>
    </location>
</feature>
<evidence type="ECO:0000313" key="5">
    <source>
        <dbReference type="Proteomes" id="UP000515838"/>
    </source>
</evidence>
<dbReference type="Proteomes" id="UP000515838">
    <property type="component" value="Chromosome"/>
</dbReference>
<evidence type="ECO:0000256" key="3">
    <source>
        <dbReference type="SAM" id="MobiDB-lite"/>
    </source>
</evidence>
<dbReference type="PRINTS" id="PR00081">
    <property type="entry name" value="GDHRDH"/>
</dbReference>
<organism evidence="4 5">
    <name type="scientific">Pseudoxanthomonas mexicana</name>
    <dbReference type="NCBI Taxonomy" id="128785"/>
    <lineage>
        <taxon>Bacteria</taxon>
        <taxon>Pseudomonadati</taxon>
        <taxon>Pseudomonadota</taxon>
        <taxon>Gammaproteobacteria</taxon>
        <taxon>Lysobacterales</taxon>
        <taxon>Lysobacteraceae</taxon>
        <taxon>Pseudoxanthomonas</taxon>
    </lineage>
</organism>
<keyword evidence="2" id="KW-0560">Oxidoreductase</keyword>
<evidence type="ECO:0000256" key="2">
    <source>
        <dbReference type="ARBA" id="ARBA00023002"/>
    </source>
</evidence>
<protein>
    <submittedName>
        <fullName evidence="4">SDR family oxidoreductase</fullName>
    </submittedName>
</protein>
<dbReference type="InterPro" id="IPR036291">
    <property type="entry name" value="NAD(P)-bd_dom_sf"/>
</dbReference>
<gene>
    <name evidence="4" type="ORF">IAE60_01625</name>
</gene>
<reference evidence="4 5" key="1">
    <citation type="submission" date="2020-08" db="EMBL/GenBank/DDBJ databases">
        <title>Streptomycin Non-resistant strain, P. mexicana.</title>
        <authorList>
            <person name="Ganesh-Kumar S."/>
            <person name="Zhe T."/>
            <person name="Yu Z."/>
            <person name="Min Y."/>
        </authorList>
    </citation>
    <scope>NUCLEOTIDE SEQUENCE [LARGE SCALE GENOMIC DNA]</scope>
    <source>
        <strain evidence="4 5">GTZY2</strain>
    </source>
</reference>
<dbReference type="Pfam" id="PF00106">
    <property type="entry name" value="adh_short"/>
    <property type="match status" value="1"/>
</dbReference>
<dbReference type="PANTHER" id="PTHR44196:SF1">
    <property type="entry name" value="DEHYDROGENASE_REDUCTASE SDR FAMILY MEMBER 7B"/>
    <property type="match status" value="1"/>
</dbReference>
<dbReference type="PROSITE" id="PS00061">
    <property type="entry name" value="ADH_SHORT"/>
    <property type="match status" value="1"/>
</dbReference>
<dbReference type="AlphaFoldDB" id="A0A7G9THI5"/>
<dbReference type="Gene3D" id="3.40.50.720">
    <property type="entry name" value="NAD(P)-binding Rossmann-like Domain"/>
    <property type="match status" value="1"/>
</dbReference>